<protein>
    <submittedName>
        <fullName evidence="2">Uncharacterized protein</fullName>
    </submittedName>
</protein>
<feature type="compositionally biased region" description="Low complexity" evidence="1">
    <location>
        <begin position="342"/>
        <end position="362"/>
    </location>
</feature>
<evidence type="ECO:0000313" key="2">
    <source>
        <dbReference type="EMBL" id="KZO97538.1"/>
    </source>
</evidence>
<proteinExistence type="predicted"/>
<feature type="compositionally biased region" description="Low complexity" evidence="1">
    <location>
        <begin position="293"/>
        <end position="318"/>
    </location>
</feature>
<feature type="compositionally biased region" description="Low complexity" evidence="1">
    <location>
        <begin position="175"/>
        <end position="191"/>
    </location>
</feature>
<feature type="compositionally biased region" description="Polar residues" evidence="1">
    <location>
        <begin position="440"/>
        <end position="459"/>
    </location>
</feature>
<reference evidence="2 3" key="1">
    <citation type="journal article" date="2016" name="Mol. Biol. Evol.">
        <title>Comparative Genomics of Early-Diverging Mushroom-Forming Fungi Provides Insights into the Origins of Lignocellulose Decay Capabilities.</title>
        <authorList>
            <person name="Nagy L.G."/>
            <person name="Riley R."/>
            <person name="Tritt A."/>
            <person name="Adam C."/>
            <person name="Daum C."/>
            <person name="Floudas D."/>
            <person name="Sun H."/>
            <person name="Yadav J.S."/>
            <person name="Pangilinan J."/>
            <person name="Larsson K.H."/>
            <person name="Matsuura K."/>
            <person name="Barry K."/>
            <person name="Labutti K."/>
            <person name="Kuo R."/>
            <person name="Ohm R.A."/>
            <person name="Bhattacharya S.S."/>
            <person name="Shirouzu T."/>
            <person name="Yoshinaga Y."/>
            <person name="Martin F.M."/>
            <person name="Grigoriev I.V."/>
            <person name="Hibbett D.S."/>
        </authorList>
    </citation>
    <scope>NUCLEOTIDE SEQUENCE [LARGE SCALE GENOMIC DNA]</scope>
    <source>
        <strain evidence="2 3">TUFC12733</strain>
    </source>
</reference>
<dbReference type="STRING" id="1330018.A0A167NBB4"/>
<name>A0A167NBB4_CALVF</name>
<accession>A0A167NBB4</accession>
<feature type="compositionally biased region" description="Pro residues" evidence="1">
    <location>
        <begin position="319"/>
        <end position="339"/>
    </location>
</feature>
<feature type="region of interest" description="Disordered" evidence="1">
    <location>
        <begin position="223"/>
        <end position="479"/>
    </location>
</feature>
<feature type="compositionally biased region" description="Pro residues" evidence="1">
    <location>
        <begin position="399"/>
        <end position="413"/>
    </location>
</feature>
<feature type="region of interest" description="Disordered" evidence="1">
    <location>
        <begin position="152"/>
        <end position="191"/>
    </location>
</feature>
<evidence type="ECO:0000313" key="3">
    <source>
        <dbReference type="Proteomes" id="UP000076738"/>
    </source>
</evidence>
<feature type="compositionally biased region" description="Pro residues" evidence="1">
    <location>
        <begin position="260"/>
        <end position="273"/>
    </location>
</feature>
<organism evidence="2 3">
    <name type="scientific">Calocera viscosa (strain TUFC12733)</name>
    <dbReference type="NCBI Taxonomy" id="1330018"/>
    <lineage>
        <taxon>Eukaryota</taxon>
        <taxon>Fungi</taxon>
        <taxon>Dikarya</taxon>
        <taxon>Basidiomycota</taxon>
        <taxon>Agaricomycotina</taxon>
        <taxon>Dacrymycetes</taxon>
        <taxon>Dacrymycetales</taxon>
        <taxon>Dacrymycetaceae</taxon>
        <taxon>Calocera</taxon>
    </lineage>
</organism>
<dbReference type="Proteomes" id="UP000076738">
    <property type="component" value="Unassembled WGS sequence"/>
</dbReference>
<dbReference type="PRINTS" id="PR01217">
    <property type="entry name" value="PRICHEXTENSN"/>
</dbReference>
<sequence>MFLPSSASLSIPTKWMDGWAVLSGQRVPCRNPMSGEPARRPSCTVADSRTTLRSCSIVLYLMPGKRGAIPAVVINSTFSTSEVRSKGLTTRRQGSEEPIDSASSFSETWERHRRVWTRPSAGQLIVDLSRSLAISLFALLYFRALVHRSAPRAPSSLFGSSRPNPGPSPVHVQPSRRSLARSPPSTSRHARISSLAAAHPLLSAHKALPPTQTFHPTLTLSTRRARHPHPHPQTPNAPRCQHSTPASDSRASHPQHSSTPAPPSSPRTLPPPRPHTRSPPRACSPILTGTNIPSPSTRSTSPGTLLTATPPSQPTTASPCPPPPPPPPQPTQPSPPPPADVASPALPRHPSPARARARSPPSYGLPPPSPSVPLTPTHASARSTSVPLLPQPRRSGAGPSPPQPSPPHSPPGTGPTSRSHSPFSPSSPASSSAGGRWSRIYSTFCSSGGTSLSSPTRPGNYTPPPSTPPRRNSSSSSSA</sequence>
<gene>
    <name evidence="2" type="ORF">CALVIDRAFT_72027</name>
</gene>
<dbReference type="AlphaFoldDB" id="A0A167NBB4"/>
<feature type="region of interest" description="Disordered" evidence="1">
    <location>
        <begin position="85"/>
        <end position="104"/>
    </location>
</feature>
<feature type="compositionally biased region" description="Low complexity" evidence="1">
    <location>
        <begin position="414"/>
        <end position="432"/>
    </location>
</feature>
<keyword evidence="3" id="KW-1185">Reference proteome</keyword>
<dbReference type="EMBL" id="KV417279">
    <property type="protein sequence ID" value="KZO97538.1"/>
    <property type="molecule type" value="Genomic_DNA"/>
</dbReference>
<feature type="compositionally biased region" description="Pro residues" evidence="1">
    <location>
        <begin position="363"/>
        <end position="373"/>
    </location>
</feature>
<feature type="compositionally biased region" description="Low complexity" evidence="1">
    <location>
        <begin position="469"/>
        <end position="479"/>
    </location>
</feature>
<evidence type="ECO:0000256" key="1">
    <source>
        <dbReference type="SAM" id="MobiDB-lite"/>
    </source>
</evidence>